<gene>
    <name evidence="2" type="ORF">FGO68_gene15358</name>
</gene>
<organism evidence="2 3">
    <name type="scientific">Halteria grandinella</name>
    <dbReference type="NCBI Taxonomy" id="5974"/>
    <lineage>
        <taxon>Eukaryota</taxon>
        <taxon>Sar</taxon>
        <taxon>Alveolata</taxon>
        <taxon>Ciliophora</taxon>
        <taxon>Intramacronucleata</taxon>
        <taxon>Spirotrichea</taxon>
        <taxon>Stichotrichia</taxon>
        <taxon>Sporadotrichida</taxon>
        <taxon>Halteriidae</taxon>
        <taxon>Halteria</taxon>
    </lineage>
</organism>
<accession>A0A8J8T0F7</accession>
<sequence>MKRLETLAGHFITTAFAEDTPKDVHICDRHLNIAKNSLSPDDFAHFTKQFIDYRAIPFPQLNPIPIIVKQSGKDITLANYRYPCKGRRKGIVYFVHGYSEYVGRYGYLAKYFSEAGYDFVGIDQRGFGYSQGIRGYIESEEIHIQDILAHIDKVDEVYGGKDVPKFIMGYSFGGLKSAKINTIRPGYFKGLALLAPYFGFSSKNSDKVAILAKQVAETDPTQKFPTPPIKPLPPDHVMHFILDPITEGVQICANNVWELNQAPKRLTQEMIQKIQTPVIMILGGKEQVVQNKFAMDFFNSCPAKDKQMLYFEDQDHFIFHETSQAKLVAENVIEFFNKQL</sequence>
<dbReference type="AlphaFoldDB" id="A0A8J8T0F7"/>
<dbReference type="InterPro" id="IPR029058">
    <property type="entry name" value="AB_hydrolase_fold"/>
</dbReference>
<comment type="caution">
    <text evidence="2">The sequence shown here is derived from an EMBL/GenBank/DDBJ whole genome shotgun (WGS) entry which is preliminary data.</text>
</comment>
<evidence type="ECO:0000313" key="2">
    <source>
        <dbReference type="EMBL" id="TNV76998.1"/>
    </source>
</evidence>
<dbReference type="Gene3D" id="3.40.50.1820">
    <property type="entry name" value="alpha/beta hydrolase"/>
    <property type="match status" value="1"/>
</dbReference>
<dbReference type="InterPro" id="IPR051044">
    <property type="entry name" value="MAG_DAG_Lipase"/>
</dbReference>
<reference evidence="2" key="1">
    <citation type="submission" date="2019-06" db="EMBL/GenBank/DDBJ databases">
        <authorList>
            <person name="Zheng W."/>
        </authorList>
    </citation>
    <scope>NUCLEOTIDE SEQUENCE</scope>
    <source>
        <strain evidence="2">QDHG01</strain>
    </source>
</reference>
<dbReference type="InterPro" id="IPR022742">
    <property type="entry name" value="Hydrolase_4"/>
</dbReference>
<dbReference type="EMBL" id="RRYP01012612">
    <property type="protein sequence ID" value="TNV76998.1"/>
    <property type="molecule type" value="Genomic_DNA"/>
</dbReference>
<dbReference type="SUPFAM" id="SSF53474">
    <property type="entry name" value="alpha/beta-Hydrolases"/>
    <property type="match status" value="1"/>
</dbReference>
<name>A0A8J8T0F7_HALGN</name>
<proteinExistence type="predicted"/>
<keyword evidence="3" id="KW-1185">Reference proteome</keyword>
<dbReference type="Pfam" id="PF12146">
    <property type="entry name" value="Hydrolase_4"/>
    <property type="match status" value="1"/>
</dbReference>
<feature type="domain" description="Serine aminopeptidase S33" evidence="1">
    <location>
        <begin position="88"/>
        <end position="322"/>
    </location>
</feature>
<protein>
    <recommendedName>
        <fullName evidence="1">Serine aminopeptidase S33 domain-containing protein</fullName>
    </recommendedName>
</protein>
<dbReference type="Proteomes" id="UP000785679">
    <property type="component" value="Unassembled WGS sequence"/>
</dbReference>
<evidence type="ECO:0000313" key="3">
    <source>
        <dbReference type="Proteomes" id="UP000785679"/>
    </source>
</evidence>
<evidence type="ECO:0000259" key="1">
    <source>
        <dbReference type="Pfam" id="PF12146"/>
    </source>
</evidence>
<dbReference type="PANTHER" id="PTHR11614">
    <property type="entry name" value="PHOSPHOLIPASE-RELATED"/>
    <property type="match status" value="1"/>
</dbReference>
<dbReference type="OrthoDB" id="407812at2759"/>